<dbReference type="PANTHER" id="PTHR33064">
    <property type="entry name" value="POL PROTEIN"/>
    <property type="match status" value="1"/>
</dbReference>
<dbReference type="PANTHER" id="PTHR33064:SF37">
    <property type="entry name" value="RIBONUCLEASE H"/>
    <property type="match status" value="1"/>
</dbReference>
<reference evidence="1" key="2">
    <citation type="journal article" date="2024" name="Plant">
        <title>Genomic evolution and insights into agronomic trait innovations of Sesamum species.</title>
        <authorList>
            <person name="Miao H."/>
            <person name="Wang L."/>
            <person name="Qu L."/>
            <person name="Liu H."/>
            <person name="Sun Y."/>
            <person name="Le M."/>
            <person name="Wang Q."/>
            <person name="Wei S."/>
            <person name="Zheng Y."/>
            <person name="Lin W."/>
            <person name="Duan Y."/>
            <person name="Cao H."/>
            <person name="Xiong S."/>
            <person name="Wang X."/>
            <person name="Wei L."/>
            <person name="Li C."/>
            <person name="Ma Q."/>
            <person name="Ju M."/>
            <person name="Zhao R."/>
            <person name="Li G."/>
            <person name="Mu C."/>
            <person name="Tian Q."/>
            <person name="Mei H."/>
            <person name="Zhang T."/>
            <person name="Gao T."/>
            <person name="Zhang H."/>
        </authorList>
    </citation>
    <scope>NUCLEOTIDE SEQUENCE</scope>
    <source>
        <strain evidence="1">KEN1</strain>
    </source>
</reference>
<dbReference type="AlphaFoldDB" id="A0AAW2VE21"/>
<gene>
    <name evidence="1" type="ORF">Slati_2925400</name>
</gene>
<dbReference type="InterPro" id="IPR043128">
    <property type="entry name" value="Rev_trsase/Diguanyl_cyclase"/>
</dbReference>
<dbReference type="Gene3D" id="3.30.70.270">
    <property type="match status" value="2"/>
</dbReference>
<sequence length="114" mass="13076">MKEEDIFKTAFRTHHGDYGFLVMPFGLTNASSTFQALMNKLLVKRSNCQFGKQQVEYLGHITTEAGVAADPLKIQAMLDWPPPQTLKELRGFLGFTGYYRRFIKEYGQLAWPLI</sequence>
<organism evidence="1">
    <name type="scientific">Sesamum latifolium</name>
    <dbReference type="NCBI Taxonomy" id="2727402"/>
    <lineage>
        <taxon>Eukaryota</taxon>
        <taxon>Viridiplantae</taxon>
        <taxon>Streptophyta</taxon>
        <taxon>Embryophyta</taxon>
        <taxon>Tracheophyta</taxon>
        <taxon>Spermatophyta</taxon>
        <taxon>Magnoliopsida</taxon>
        <taxon>eudicotyledons</taxon>
        <taxon>Gunneridae</taxon>
        <taxon>Pentapetalae</taxon>
        <taxon>asterids</taxon>
        <taxon>lamiids</taxon>
        <taxon>Lamiales</taxon>
        <taxon>Pedaliaceae</taxon>
        <taxon>Sesamum</taxon>
    </lineage>
</organism>
<dbReference type="EMBL" id="JACGWN010000010">
    <property type="protein sequence ID" value="KAL0427506.1"/>
    <property type="molecule type" value="Genomic_DNA"/>
</dbReference>
<accession>A0AAW2VE21</accession>
<dbReference type="SUPFAM" id="SSF56672">
    <property type="entry name" value="DNA/RNA polymerases"/>
    <property type="match status" value="1"/>
</dbReference>
<name>A0AAW2VE21_9LAMI</name>
<comment type="caution">
    <text evidence="1">The sequence shown here is derived from an EMBL/GenBank/DDBJ whole genome shotgun (WGS) entry which is preliminary data.</text>
</comment>
<protein>
    <submittedName>
        <fullName evidence="1">Mitochondrial protein</fullName>
    </submittedName>
</protein>
<dbReference type="InterPro" id="IPR051320">
    <property type="entry name" value="Viral_Replic_Matur_Polypro"/>
</dbReference>
<reference evidence="1" key="1">
    <citation type="submission" date="2020-06" db="EMBL/GenBank/DDBJ databases">
        <authorList>
            <person name="Li T."/>
            <person name="Hu X."/>
            <person name="Zhang T."/>
            <person name="Song X."/>
            <person name="Zhang H."/>
            <person name="Dai N."/>
            <person name="Sheng W."/>
            <person name="Hou X."/>
            <person name="Wei L."/>
        </authorList>
    </citation>
    <scope>NUCLEOTIDE SEQUENCE</scope>
    <source>
        <strain evidence="1">KEN1</strain>
        <tissue evidence="1">Leaf</tissue>
    </source>
</reference>
<dbReference type="Gene3D" id="3.10.10.10">
    <property type="entry name" value="HIV Type 1 Reverse Transcriptase, subunit A, domain 1"/>
    <property type="match status" value="1"/>
</dbReference>
<evidence type="ECO:0000313" key="1">
    <source>
        <dbReference type="EMBL" id="KAL0427506.1"/>
    </source>
</evidence>
<proteinExistence type="predicted"/>
<dbReference type="InterPro" id="IPR043502">
    <property type="entry name" value="DNA/RNA_pol_sf"/>
</dbReference>